<organism evidence="1 3">
    <name type="scientific">Corynebacterium singulare</name>
    <dbReference type="NCBI Taxonomy" id="161899"/>
    <lineage>
        <taxon>Bacteria</taxon>
        <taxon>Bacillati</taxon>
        <taxon>Actinomycetota</taxon>
        <taxon>Actinomycetes</taxon>
        <taxon>Mycobacteriales</taxon>
        <taxon>Corynebacteriaceae</taxon>
        <taxon>Corynebacterium</taxon>
    </lineage>
</organism>
<dbReference type="RefSeq" id="WP_158407801.1">
    <property type="nucleotide sequence ID" value="NZ_JAKRDF010000001.1"/>
</dbReference>
<keyword evidence="4" id="KW-1185">Reference proteome</keyword>
<accession>A0A0B6F446</accession>
<evidence type="ECO:0000313" key="3">
    <source>
        <dbReference type="Proteomes" id="UP000031890"/>
    </source>
</evidence>
<dbReference type="EMBL" id="JAKRDF010000001">
    <property type="protein sequence ID" value="MCG7275112.1"/>
    <property type="molecule type" value="Genomic_DNA"/>
</dbReference>
<evidence type="ECO:0000313" key="1">
    <source>
        <dbReference type="EMBL" id="AJI79200.1"/>
    </source>
</evidence>
<evidence type="ECO:0000313" key="2">
    <source>
        <dbReference type="EMBL" id="MCG7275112.1"/>
    </source>
</evidence>
<sequence>MLDGSPSAGDLRAGLVPSIVERFLTALCVARLRRALDHIEYIDSKR</sequence>
<protein>
    <submittedName>
        <fullName evidence="1">Uncharacterized protein</fullName>
    </submittedName>
</protein>
<dbReference type="Proteomes" id="UP001521911">
    <property type="component" value="Unassembled WGS sequence"/>
</dbReference>
<gene>
    <name evidence="1" type="ORF">CSING_08405</name>
    <name evidence="2" type="ORF">MHK08_01255</name>
</gene>
<dbReference type="Proteomes" id="UP000031890">
    <property type="component" value="Chromosome"/>
</dbReference>
<reference evidence="2 4" key="2">
    <citation type="submission" date="2022-02" db="EMBL/GenBank/DDBJ databases">
        <title>Uncovering new skin microbiome diversity through culturing and metagenomics.</title>
        <authorList>
            <person name="Conlan S."/>
            <person name="Deming C."/>
            <person name="Nisc Comparative Sequencing Program N."/>
            <person name="Segre J.A."/>
        </authorList>
    </citation>
    <scope>NUCLEOTIDE SEQUENCE [LARGE SCALE GENOMIC DNA]</scope>
    <source>
        <strain evidence="2 4">ACRQV</strain>
    </source>
</reference>
<proteinExistence type="predicted"/>
<dbReference type="EMBL" id="CP010827">
    <property type="protein sequence ID" value="AJI79200.1"/>
    <property type="molecule type" value="Genomic_DNA"/>
</dbReference>
<reference evidence="1 3" key="1">
    <citation type="journal article" date="2015" name="Genome Announc.">
        <title>Complete Genome Sequence and Annotation of Corynebacterium singulare DSM 44357, Isolated from a Human Semen Specimen.</title>
        <authorList>
            <person name="Merten M."/>
            <person name="Brinkrolf K."/>
            <person name="Albersmeier A."/>
            <person name="Kutter Y."/>
            <person name="Ruckert C."/>
            <person name="Tauch A."/>
        </authorList>
    </citation>
    <scope>NUCLEOTIDE SEQUENCE [LARGE SCALE GENOMIC DNA]</scope>
    <source>
        <strain evidence="1">IBS B52218</strain>
    </source>
</reference>
<name>A0A0B6F446_9CORY</name>
<dbReference type="HOGENOM" id="CLU_3182639_0_0_11"/>
<dbReference type="KEGG" id="csx:CSING_08405"/>
<dbReference type="STRING" id="161899.CSING_08405"/>
<dbReference type="AlphaFoldDB" id="A0A0B6F446"/>
<evidence type="ECO:0000313" key="4">
    <source>
        <dbReference type="Proteomes" id="UP001521911"/>
    </source>
</evidence>